<feature type="region of interest" description="Disordered" evidence="1">
    <location>
        <begin position="129"/>
        <end position="163"/>
    </location>
</feature>
<name>A0A6J1WKA7_GALME</name>
<dbReference type="GeneID" id="113515113"/>
<dbReference type="AlphaFoldDB" id="A0A6J1WKA7"/>
<dbReference type="InParanoid" id="A0A6J1WKA7"/>
<sequence length="228" mass="25179">MSLKAYEDACTRAELFGQPVPDKEEFLEKHKHLDVVEFEEVEIKTAENTAILDDQMKEASGGLSELNTILGSTQTKLNKLKGVCGSLTNFFRLKLSARDNLSYSSEPSYVGQTNYDKDYIPSTTEISSINEGLGPNDNEMSLRAKPNQDGSLSAEKSAQDGGDINSALEDLKEMQTAEDTSLLSKAAFADVGKQMTSQMSKLDQMISQADRAQTSLNQQNKQMRSFLR</sequence>
<dbReference type="KEGG" id="gmw:113515113"/>
<evidence type="ECO:0000313" key="2">
    <source>
        <dbReference type="Proteomes" id="UP001652740"/>
    </source>
</evidence>
<accession>A0A6J1WKA7</accession>
<organism evidence="2 3">
    <name type="scientific">Galleria mellonella</name>
    <name type="common">Greater wax moth</name>
    <dbReference type="NCBI Taxonomy" id="7137"/>
    <lineage>
        <taxon>Eukaryota</taxon>
        <taxon>Metazoa</taxon>
        <taxon>Ecdysozoa</taxon>
        <taxon>Arthropoda</taxon>
        <taxon>Hexapoda</taxon>
        <taxon>Insecta</taxon>
        <taxon>Pterygota</taxon>
        <taxon>Neoptera</taxon>
        <taxon>Endopterygota</taxon>
        <taxon>Lepidoptera</taxon>
        <taxon>Glossata</taxon>
        <taxon>Ditrysia</taxon>
        <taxon>Pyraloidea</taxon>
        <taxon>Pyralidae</taxon>
        <taxon>Galleriinae</taxon>
        <taxon>Galleria</taxon>
    </lineage>
</organism>
<protein>
    <submittedName>
        <fullName evidence="3">Uncharacterized protein LOC113515113</fullName>
    </submittedName>
</protein>
<keyword evidence="2" id="KW-1185">Reference proteome</keyword>
<evidence type="ECO:0000256" key="1">
    <source>
        <dbReference type="SAM" id="MobiDB-lite"/>
    </source>
</evidence>
<gene>
    <name evidence="3" type="primary">LOC113515113</name>
</gene>
<dbReference type="RefSeq" id="XP_026755061.2">
    <property type="nucleotide sequence ID" value="XM_026899260.3"/>
</dbReference>
<dbReference type="FunCoup" id="A0A6J1WKA7">
    <property type="interactions" value="5"/>
</dbReference>
<proteinExistence type="predicted"/>
<evidence type="ECO:0000313" key="3">
    <source>
        <dbReference type="RefSeq" id="XP_026755061.2"/>
    </source>
</evidence>
<reference evidence="3" key="1">
    <citation type="submission" date="2025-08" db="UniProtKB">
        <authorList>
            <consortium name="RefSeq"/>
        </authorList>
    </citation>
    <scope>IDENTIFICATION</scope>
    <source>
        <tissue evidence="3">Whole larvae</tissue>
    </source>
</reference>
<feature type="region of interest" description="Disordered" evidence="1">
    <location>
        <begin position="206"/>
        <end position="228"/>
    </location>
</feature>
<dbReference type="Proteomes" id="UP001652740">
    <property type="component" value="Unplaced"/>
</dbReference>